<keyword evidence="1" id="KW-0812">Transmembrane</keyword>
<evidence type="ECO:0000313" key="3">
    <source>
        <dbReference type="Proteomes" id="UP000482209"/>
    </source>
</evidence>
<dbReference type="Proteomes" id="UP000482209">
    <property type="component" value="Unassembled WGS sequence"/>
</dbReference>
<dbReference type="PIRSF" id="PIRSF021435">
    <property type="entry name" value="SpoIIIAB"/>
    <property type="match status" value="1"/>
</dbReference>
<dbReference type="EMBL" id="VUMT01000009">
    <property type="protein sequence ID" value="MSS63742.1"/>
    <property type="molecule type" value="Genomic_DNA"/>
</dbReference>
<accession>A0A6L5XY96</accession>
<reference evidence="2 3" key="1">
    <citation type="submission" date="2019-08" db="EMBL/GenBank/DDBJ databases">
        <title>In-depth cultivation of the pig gut microbiome towards novel bacterial diversity and tailored functional studies.</title>
        <authorList>
            <person name="Wylensek D."/>
            <person name="Hitch T.C.A."/>
            <person name="Clavel T."/>
        </authorList>
    </citation>
    <scope>NUCLEOTIDE SEQUENCE [LARGE SCALE GENOMIC DNA]</scope>
    <source>
        <strain evidence="2 3">WCA-693-APC-MOT-I</strain>
    </source>
</reference>
<evidence type="ECO:0000256" key="1">
    <source>
        <dbReference type="SAM" id="Phobius"/>
    </source>
</evidence>
<sequence>MKLAGAIMVLLSCTGMGLFLSEQHKMRIIQLRELRRHMNVLYGEIRYGAAELPEALETTAIRNKGDIAPFFLLTAKKAKELEGHRFSEIWKYAMEETLKTTCLRREDKQLLEKLGDNLGFLDQKTQLATINLYIHNLEECIEEGTKEMKEKVRLYHLLGVLGGIFITIVML</sequence>
<dbReference type="InterPro" id="IPR014198">
    <property type="entry name" value="Spore_III_AB"/>
</dbReference>
<feature type="transmembrane region" description="Helical" evidence="1">
    <location>
        <begin position="154"/>
        <end position="170"/>
    </location>
</feature>
<comment type="caution">
    <text evidence="2">The sequence shown here is derived from an EMBL/GenBank/DDBJ whole genome shotgun (WGS) entry which is preliminary data.</text>
</comment>
<dbReference type="AlphaFoldDB" id="A0A6L5XY96"/>
<dbReference type="Pfam" id="PF09548">
    <property type="entry name" value="Spore_III_AB"/>
    <property type="match status" value="1"/>
</dbReference>
<keyword evidence="1" id="KW-1133">Transmembrane helix</keyword>
<keyword evidence="3" id="KW-1185">Reference proteome</keyword>
<proteinExistence type="predicted"/>
<organism evidence="2 3">
    <name type="scientific">Velocimicrobium porci</name>
    <dbReference type="NCBI Taxonomy" id="2606634"/>
    <lineage>
        <taxon>Bacteria</taxon>
        <taxon>Bacillati</taxon>
        <taxon>Bacillota</taxon>
        <taxon>Clostridia</taxon>
        <taxon>Lachnospirales</taxon>
        <taxon>Lachnospiraceae</taxon>
        <taxon>Velocimicrobium</taxon>
    </lineage>
</organism>
<dbReference type="RefSeq" id="WP_154519150.1">
    <property type="nucleotide sequence ID" value="NZ_VUMT01000009.1"/>
</dbReference>
<keyword evidence="1" id="KW-0472">Membrane</keyword>
<protein>
    <recommendedName>
        <fullName evidence="4">Stage III sporulation protein AB</fullName>
    </recommendedName>
</protein>
<evidence type="ECO:0000313" key="2">
    <source>
        <dbReference type="EMBL" id="MSS63742.1"/>
    </source>
</evidence>
<evidence type="ECO:0008006" key="4">
    <source>
        <dbReference type="Google" id="ProtNLM"/>
    </source>
</evidence>
<name>A0A6L5XY96_9FIRM</name>
<gene>
    <name evidence="2" type="ORF">FYJ58_07600</name>
</gene>